<dbReference type="PANTHER" id="PTHR47417:SF1">
    <property type="entry name" value="SMR DOMAIN-CONTAINING PROTEIN YPL199C"/>
    <property type="match status" value="1"/>
</dbReference>
<evidence type="ECO:0000259" key="2">
    <source>
        <dbReference type="PROSITE" id="PS50828"/>
    </source>
</evidence>
<reference evidence="3 4" key="1">
    <citation type="journal article" date="2021" name="Elife">
        <title>Chloroplast acquisition without the gene transfer in kleptoplastic sea slugs, Plakobranchus ocellatus.</title>
        <authorList>
            <person name="Maeda T."/>
            <person name="Takahashi S."/>
            <person name="Yoshida T."/>
            <person name="Shimamura S."/>
            <person name="Takaki Y."/>
            <person name="Nagai Y."/>
            <person name="Toyoda A."/>
            <person name="Suzuki Y."/>
            <person name="Arimoto A."/>
            <person name="Ishii H."/>
            <person name="Satoh N."/>
            <person name="Nishiyama T."/>
            <person name="Hasebe M."/>
            <person name="Maruyama T."/>
            <person name="Minagawa J."/>
            <person name="Obokata J."/>
            <person name="Shigenobu S."/>
        </authorList>
    </citation>
    <scope>NUCLEOTIDE SEQUENCE [LARGE SCALE GENOMIC DNA]</scope>
</reference>
<dbReference type="SMART" id="SM00463">
    <property type="entry name" value="SMR"/>
    <property type="match status" value="1"/>
</dbReference>
<dbReference type="Pfam" id="PF01713">
    <property type="entry name" value="Smr"/>
    <property type="match status" value="1"/>
</dbReference>
<keyword evidence="4" id="KW-1185">Reference proteome</keyword>
<feature type="region of interest" description="Disordered" evidence="1">
    <location>
        <begin position="1"/>
        <end position="24"/>
    </location>
</feature>
<evidence type="ECO:0000256" key="1">
    <source>
        <dbReference type="SAM" id="MobiDB-lite"/>
    </source>
</evidence>
<evidence type="ECO:0000313" key="4">
    <source>
        <dbReference type="Proteomes" id="UP000762676"/>
    </source>
</evidence>
<name>A0AAV4J2J1_9GAST</name>
<evidence type="ECO:0000313" key="3">
    <source>
        <dbReference type="EMBL" id="GFS16999.1"/>
    </source>
</evidence>
<gene>
    <name evidence="3" type="ORF">ElyMa_001486500</name>
</gene>
<accession>A0AAV4J2J1</accession>
<feature type="domain" description="Smr" evidence="2">
    <location>
        <begin position="32"/>
        <end position="116"/>
    </location>
</feature>
<dbReference type="InterPro" id="IPR002625">
    <property type="entry name" value="Smr_dom"/>
</dbReference>
<dbReference type="Proteomes" id="UP000762676">
    <property type="component" value="Unassembled WGS sequence"/>
</dbReference>
<dbReference type="Gene3D" id="3.30.1370.110">
    <property type="match status" value="1"/>
</dbReference>
<dbReference type="PANTHER" id="PTHR47417">
    <property type="entry name" value="SMR DOMAIN-CONTAINING PROTEIN YPL199C"/>
    <property type="match status" value="1"/>
</dbReference>
<protein>
    <recommendedName>
        <fullName evidence="2">Smr domain-containing protein</fullName>
    </recommendedName>
</protein>
<dbReference type="SUPFAM" id="SSF160443">
    <property type="entry name" value="SMR domain-like"/>
    <property type="match status" value="1"/>
</dbReference>
<proteinExistence type="predicted"/>
<dbReference type="AlphaFoldDB" id="A0AAV4J2J1"/>
<dbReference type="EMBL" id="BMAT01002940">
    <property type="protein sequence ID" value="GFS16999.1"/>
    <property type="molecule type" value="Genomic_DNA"/>
</dbReference>
<dbReference type="InterPro" id="IPR036063">
    <property type="entry name" value="Smr_dom_sf"/>
</dbReference>
<organism evidence="3 4">
    <name type="scientific">Elysia marginata</name>
    <dbReference type="NCBI Taxonomy" id="1093978"/>
    <lineage>
        <taxon>Eukaryota</taxon>
        <taxon>Metazoa</taxon>
        <taxon>Spiralia</taxon>
        <taxon>Lophotrochozoa</taxon>
        <taxon>Mollusca</taxon>
        <taxon>Gastropoda</taxon>
        <taxon>Heterobranchia</taxon>
        <taxon>Euthyneura</taxon>
        <taxon>Panpulmonata</taxon>
        <taxon>Sacoglossa</taxon>
        <taxon>Placobranchoidea</taxon>
        <taxon>Plakobranchidae</taxon>
        <taxon>Elysia</taxon>
    </lineage>
</organism>
<comment type="caution">
    <text evidence="3">The sequence shown here is derived from an EMBL/GenBank/DDBJ whole genome shotgun (WGS) entry which is preliminary data.</text>
</comment>
<dbReference type="InterPro" id="IPR053020">
    <property type="entry name" value="Smr_domain_protein"/>
</dbReference>
<sequence length="125" mass="14231">MPVSTPTRHRPDYSRPQPQPQPMRLYDGKDTIDLHGLPLKIALDATVDFVTEKREAYIFNSSRHDDRHIALITGQGLHSRDGVPVIRNSVETFLAENGDEYGCVKNNHGRLLVDLQRTMLEPMQI</sequence>
<dbReference type="PROSITE" id="PS50828">
    <property type="entry name" value="SMR"/>
    <property type="match status" value="1"/>
</dbReference>